<name>A0A940STL2_9ENTE</name>
<dbReference type="AlphaFoldDB" id="A0A940STL2"/>
<keyword evidence="2" id="KW-1185">Reference proteome</keyword>
<comment type="caution">
    <text evidence="1">The sequence shown here is derived from an EMBL/GenBank/DDBJ whole genome shotgun (WGS) entry which is preliminary data.</text>
</comment>
<accession>A0A940STL2</accession>
<dbReference type="Proteomes" id="UP000674938">
    <property type="component" value="Unassembled WGS sequence"/>
</dbReference>
<protein>
    <submittedName>
        <fullName evidence="1">Uncharacterized protein</fullName>
    </submittedName>
</protein>
<evidence type="ECO:0000313" key="1">
    <source>
        <dbReference type="EMBL" id="MBP1040410.1"/>
    </source>
</evidence>
<gene>
    <name evidence="1" type="ORF">I6N95_05215</name>
</gene>
<dbReference type="RefSeq" id="WP_209525326.1">
    <property type="nucleotide sequence ID" value="NZ_JAEEGA010000002.1"/>
</dbReference>
<dbReference type="EMBL" id="JAEEGA010000002">
    <property type="protein sequence ID" value="MBP1040410.1"/>
    <property type="molecule type" value="Genomic_DNA"/>
</dbReference>
<organism evidence="1 2">
    <name type="scientific">Vagococcus allomyrinae</name>
    <dbReference type="NCBI Taxonomy" id="2794353"/>
    <lineage>
        <taxon>Bacteria</taxon>
        <taxon>Bacillati</taxon>
        <taxon>Bacillota</taxon>
        <taxon>Bacilli</taxon>
        <taxon>Lactobacillales</taxon>
        <taxon>Enterococcaceae</taxon>
        <taxon>Vagococcus</taxon>
    </lineage>
</organism>
<proteinExistence type="predicted"/>
<evidence type="ECO:0000313" key="2">
    <source>
        <dbReference type="Proteomes" id="UP000674938"/>
    </source>
</evidence>
<sequence>MEKITSNSGKIFIVSKVASDLSNDDCIYGNSLHMTTKNSFLITDAIRIILIKDIKSIVKPSIEELSFFNFINAQPNKEIPKTKKILEEFNLLAYF</sequence>
<reference evidence="1" key="1">
    <citation type="submission" date="2020-12" db="EMBL/GenBank/DDBJ databases">
        <title>Vagococcus allomyrinae sp. nov. and Enterococcus lavae sp. nov., isolated from the larvae of Allomyrina dichotoma.</title>
        <authorList>
            <person name="Lee S.D."/>
        </authorList>
    </citation>
    <scope>NUCLEOTIDE SEQUENCE</scope>
    <source>
        <strain evidence="1">BWB3-3</strain>
    </source>
</reference>